<reference evidence="1 2" key="1">
    <citation type="journal article" date="2022" name="Plant J.">
        <title>Chromosome-level genome of Camellia lanceoleosa provides a valuable resource for understanding genome evolution and self-incompatibility.</title>
        <authorList>
            <person name="Gong W."/>
            <person name="Xiao S."/>
            <person name="Wang L."/>
            <person name="Liao Z."/>
            <person name="Chang Y."/>
            <person name="Mo W."/>
            <person name="Hu G."/>
            <person name="Li W."/>
            <person name="Zhao G."/>
            <person name="Zhu H."/>
            <person name="Hu X."/>
            <person name="Ji K."/>
            <person name="Xiang X."/>
            <person name="Song Q."/>
            <person name="Yuan D."/>
            <person name="Jin S."/>
            <person name="Zhang L."/>
        </authorList>
    </citation>
    <scope>NUCLEOTIDE SEQUENCE [LARGE SCALE GENOMIC DNA]</scope>
    <source>
        <strain evidence="1">SQ_2022a</strain>
    </source>
</reference>
<comment type="caution">
    <text evidence="1">The sequence shown here is derived from an EMBL/GenBank/DDBJ whole genome shotgun (WGS) entry which is preliminary data.</text>
</comment>
<keyword evidence="2" id="KW-1185">Reference proteome</keyword>
<organism evidence="1 2">
    <name type="scientific">Camellia lanceoleosa</name>
    <dbReference type="NCBI Taxonomy" id="1840588"/>
    <lineage>
        <taxon>Eukaryota</taxon>
        <taxon>Viridiplantae</taxon>
        <taxon>Streptophyta</taxon>
        <taxon>Embryophyta</taxon>
        <taxon>Tracheophyta</taxon>
        <taxon>Spermatophyta</taxon>
        <taxon>Magnoliopsida</taxon>
        <taxon>eudicotyledons</taxon>
        <taxon>Gunneridae</taxon>
        <taxon>Pentapetalae</taxon>
        <taxon>asterids</taxon>
        <taxon>Ericales</taxon>
        <taxon>Theaceae</taxon>
        <taxon>Camellia</taxon>
    </lineage>
</organism>
<evidence type="ECO:0000313" key="1">
    <source>
        <dbReference type="EMBL" id="KAI7997925.1"/>
    </source>
</evidence>
<gene>
    <name evidence="1" type="ORF">LOK49_LG10G00130</name>
</gene>
<proteinExistence type="predicted"/>
<sequence>MDSNKIEIENSDRELKRLGFVRMIAINALFCVSNLYEYAKQNSGPLKSTVGTVESAVTTVVGPVYEKFKGVPSDLLVFLDEKADEAANKFDERAPPSAKMVVGKAQSMVQNASHVAQTLVQEAQVGGPSAAIHYVGTVYVSLFLSVLARFWYVTNQFPPLHVMAQMAIPRIAHWSEKYNKTIGEFSSKGYTCFRYFPQVPVDEIAKAYKQVEAEKGPACVPCADEKETEME</sequence>
<evidence type="ECO:0000313" key="2">
    <source>
        <dbReference type="Proteomes" id="UP001060215"/>
    </source>
</evidence>
<accession>A0ACC0GA53</accession>
<dbReference type="EMBL" id="CM045767">
    <property type="protein sequence ID" value="KAI7997925.1"/>
    <property type="molecule type" value="Genomic_DNA"/>
</dbReference>
<dbReference type="Proteomes" id="UP001060215">
    <property type="component" value="Chromosome 10"/>
</dbReference>
<protein>
    <submittedName>
        <fullName evidence="1">REF/SRPP-like protein</fullName>
    </submittedName>
</protein>
<name>A0ACC0GA53_9ERIC</name>